<evidence type="ECO:0000256" key="1">
    <source>
        <dbReference type="SAM" id="SignalP"/>
    </source>
</evidence>
<feature type="signal peptide" evidence="1">
    <location>
        <begin position="1"/>
        <end position="23"/>
    </location>
</feature>
<evidence type="ECO:0000313" key="2">
    <source>
        <dbReference type="EMBL" id="QGM46985.1"/>
    </source>
</evidence>
<keyword evidence="1" id="KW-0732">Signal</keyword>
<name>A0A6B8KJ91_9HYPH</name>
<dbReference type="InterPro" id="IPR021109">
    <property type="entry name" value="Peptidase_aspartic_dom_sf"/>
</dbReference>
<dbReference type="KEGG" id="mhey:H2LOC_015520"/>
<evidence type="ECO:0008006" key="4">
    <source>
        <dbReference type="Google" id="ProtNLM"/>
    </source>
</evidence>
<keyword evidence="3" id="KW-1185">Reference proteome</keyword>
<dbReference type="SUPFAM" id="SSF50630">
    <property type="entry name" value="Acid proteases"/>
    <property type="match status" value="2"/>
</dbReference>
<proteinExistence type="predicted"/>
<dbReference type="AlphaFoldDB" id="A0A6B8KJ91"/>
<feature type="chain" id="PRO_5025481073" description="Peptidase A2 domain-containing protein" evidence="1">
    <location>
        <begin position="24"/>
        <end position="298"/>
    </location>
</feature>
<dbReference type="OrthoDB" id="8454571at2"/>
<dbReference type="Proteomes" id="UP000309061">
    <property type="component" value="Chromosome"/>
</dbReference>
<dbReference type="EMBL" id="CP046052">
    <property type="protein sequence ID" value="QGM46985.1"/>
    <property type="molecule type" value="Genomic_DNA"/>
</dbReference>
<gene>
    <name evidence="2" type="ORF">H2LOC_015520</name>
</gene>
<sequence length="298" mass="31643">MKLLKGFSSIVALAGLGAAPAGAETARSVVPIKLTQNDYGGGRIYVPVRFGNVIGSMRLDTGASATRITLAPWNKDLPSLGQSGSTGASGRTTSCEDVEASKVELKADQGANIGRSKYVVARCPASDGDDLLGLDFFKGARFTLDFDRKELVFFGEKGASGQAAPFKLLGPDQRLVGVELRLGDVAAVGLLDSGAEISAVDRQFVTKHKKMFTLVKARGKATEAAGKDLAAKIYKIKQIDLGGGRVLRDVYALVYDFGFLREALGGRTPLILGDNVIGRFNWELDFTSAPPSWAARAR</sequence>
<dbReference type="RefSeq" id="WP_136498061.1">
    <property type="nucleotide sequence ID" value="NZ_CP046052.1"/>
</dbReference>
<dbReference type="Gene3D" id="2.40.70.10">
    <property type="entry name" value="Acid Proteases"/>
    <property type="match status" value="2"/>
</dbReference>
<accession>A0A6B8KJ91</accession>
<organism evidence="2 3">
    <name type="scientific">Methylocystis heyeri</name>
    <dbReference type="NCBI Taxonomy" id="391905"/>
    <lineage>
        <taxon>Bacteria</taxon>
        <taxon>Pseudomonadati</taxon>
        <taxon>Pseudomonadota</taxon>
        <taxon>Alphaproteobacteria</taxon>
        <taxon>Hyphomicrobiales</taxon>
        <taxon>Methylocystaceae</taxon>
        <taxon>Methylocystis</taxon>
    </lineage>
</organism>
<protein>
    <recommendedName>
        <fullName evidence="4">Peptidase A2 domain-containing protein</fullName>
    </recommendedName>
</protein>
<reference evidence="2 3" key="1">
    <citation type="submission" date="2019-11" db="EMBL/GenBank/DDBJ databases">
        <title>The genome sequence of Methylocystis heyeri.</title>
        <authorList>
            <person name="Oshkin I.Y."/>
            <person name="Miroshnikov K."/>
            <person name="Dedysh S.N."/>
        </authorList>
    </citation>
    <scope>NUCLEOTIDE SEQUENCE [LARGE SCALE GENOMIC DNA]</scope>
    <source>
        <strain evidence="2 3">H2</strain>
    </source>
</reference>
<evidence type="ECO:0000313" key="3">
    <source>
        <dbReference type="Proteomes" id="UP000309061"/>
    </source>
</evidence>